<comment type="caution">
    <text evidence="2">The sequence shown here is derived from an EMBL/GenBank/DDBJ whole genome shotgun (WGS) entry which is preliminary data.</text>
</comment>
<feature type="compositionally biased region" description="Polar residues" evidence="1">
    <location>
        <begin position="37"/>
        <end position="46"/>
    </location>
</feature>
<feature type="region of interest" description="Disordered" evidence="1">
    <location>
        <begin position="15"/>
        <end position="73"/>
    </location>
</feature>
<evidence type="ECO:0008006" key="4">
    <source>
        <dbReference type="Google" id="ProtNLM"/>
    </source>
</evidence>
<gene>
    <name evidence="2" type="ORF">GCM10007207_00010</name>
</gene>
<feature type="compositionally biased region" description="Basic and acidic residues" evidence="1">
    <location>
        <begin position="272"/>
        <end position="282"/>
    </location>
</feature>
<organism evidence="2 3">
    <name type="scientific">Asaia siamensis</name>
    <dbReference type="NCBI Taxonomy" id="110479"/>
    <lineage>
        <taxon>Bacteria</taxon>
        <taxon>Pseudomonadati</taxon>
        <taxon>Pseudomonadota</taxon>
        <taxon>Alphaproteobacteria</taxon>
        <taxon>Acetobacterales</taxon>
        <taxon>Acetobacteraceae</taxon>
        <taxon>Asaia</taxon>
    </lineage>
</organism>
<keyword evidence="3" id="KW-1185">Reference proteome</keyword>
<feature type="compositionally biased region" description="Basic and acidic residues" evidence="1">
    <location>
        <begin position="16"/>
        <end position="29"/>
    </location>
</feature>
<dbReference type="Proteomes" id="UP000637769">
    <property type="component" value="Unassembled WGS sequence"/>
</dbReference>
<evidence type="ECO:0000256" key="1">
    <source>
        <dbReference type="SAM" id="MobiDB-lite"/>
    </source>
</evidence>
<proteinExistence type="predicted"/>
<sequence length="282" mass="30413">MTLSLAMNVHALAKHMGQDDRSTPADGRGDTALPANSPKSEASAEQGTVPRREQETTSRGGWRSVPGLSEAVESGSSVAPVEAAFLKSDGHAAPCGIGPCLSDKGATPGDLTSTDQAQKEIVDHLLAKQGSVDEEQKKLEEQKRVLDAARIVLEERMRAIDNSMAELAEKQARHRETMAAETSRLVKIYEEMPPREAAAVFNIMDIHVLVSIANNMNPRKISAIMGYMFPERVNTVSQYLAGVRNFHSQGGTPDGSSRRSTSAGVLSWLPHTDSDKGPSLRE</sequence>
<feature type="compositionally biased region" description="Polar residues" evidence="1">
    <location>
        <begin position="247"/>
        <end position="264"/>
    </location>
</feature>
<dbReference type="SUPFAM" id="SSF158791">
    <property type="entry name" value="MgtE N-terminal domain-like"/>
    <property type="match status" value="1"/>
</dbReference>
<evidence type="ECO:0000313" key="2">
    <source>
        <dbReference type="EMBL" id="GGC18798.1"/>
    </source>
</evidence>
<feature type="region of interest" description="Disordered" evidence="1">
    <location>
        <begin position="247"/>
        <end position="282"/>
    </location>
</feature>
<protein>
    <recommendedName>
        <fullName evidence="4">Flagellar motility protein MotE (MotC chaperone)</fullName>
    </recommendedName>
</protein>
<name>A0ABQ1L925_9PROT</name>
<reference evidence="3" key="1">
    <citation type="journal article" date="2019" name="Int. J. Syst. Evol. Microbiol.">
        <title>The Global Catalogue of Microorganisms (GCM) 10K type strain sequencing project: providing services to taxonomists for standard genome sequencing and annotation.</title>
        <authorList>
            <consortium name="The Broad Institute Genomics Platform"/>
            <consortium name="The Broad Institute Genome Sequencing Center for Infectious Disease"/>
            <person name="Wu L."/>
            <person name="Ma J."/>
        </authorList>
    </citation>
    <scope>NUCLEOTIDE SEQUENCE [LARGE SCALE GENOMIC DNA]</scope>
    <source>
        <strain evidence="3">CCM 7132</strain>
    </source>
</reference>
<accession>A0ABQ1L925</accession>
<dbReference type="EMBL" id="BMCH01000001">
    <property type="protein sequence ID" value="GGC18798.1"/>
    <property type="molecule type" value="Genomic_DNA"/>
</dbReference>
<evidence type="ECO:0000313" key="3">
    <source>
        <dbReference type="Proteomes" id="UP000637769"/>
    </source>
</evidence>